<dbReference type="PANTHER" id="PTHR43027">
    <property type="entry name" value="DOXORUBICIN RESISTANCE ABC TRANSPORTER PERMEASE PROTEIN DRRC-RELATED"/>
    <property type="match status" value="1"/>
</dbReference>
<evidence type="ECO:0000313" key="8">
    <source>
        <dbReference type="EMBL" id="PZG20040.1"/>
    </source>
</evidence>
<feature type="transmembrane region" description="Helical" evidence="6">
    <location>
        <begin position="147"/>
        <end position="169"/>
    </location>
</feature>
<comment type="caution">
    <text evidence="8">The sequence shown here is derived from an EMBL/GenBank/DDBJ whole genome shotgun (WGS) entry which is preliminary data.</text>
</comment>
<dbReference type="InterPro" id="IPR013525">
    <property type="entry name" value="ABC2_TM"/>
</dbReference>
<dbReference type="Pfam" id="PF01061">
    <property type="entry name" value="ABC2_membrane"/>
    <property type="match status" value="1"/>
</dbReference>
<feature type="transmembrane region" description="Helical" evidence="6">
    <location>
        <begin position="234"/>
        <end position="252"/>
    </location>
</feature>
<dbReference type="Proteomes" id="UP000248924">
    <property type="component" value="Unassembled WGS sequence"/>
</dbReference>
<keyword evidence="4 6" id="KW-0472">Membrane</keyword>
<name>A0A2W2F2J5_9ACTN</name>
<sequence length="255" mass="25997">MSIVVEARRPGMRSLLTLIRCEGKMVARDTAGLVIPLGLPLLILMSSAFAATDVVIVNGRTALDVFVLPLVLTMVMAVIGIVNMPSFLAYYRRSGILRRLAVTPASPAMVLAAQAIVAIAQAALGIAIAVAVAFLAFDGNPPVHTGAALGVVALAMAAMYSVGMIVAAVAPTPNSAVAIGLVAFFILGALGGMFGGRDGLPEPLAEVGGWLPFGATVEALSSAWAGTAVDPAQLFSLAGAVVVGALIASFLFRWE</sequence>
<feature type="domain" description="ABC-2 type transporter transmembrane" evidence="7">
    <location>
        <begin position="18"/>
        <end position="222"/>
    </location>
</feature>
<dbReference type="RefSeq" id="WP_111213587.1">
    <property type="nucleotide sequence ID" value="NZ_POTY01000047.1"/>
</dbReference>
<dbReference type="GO" id="GO:0043190">
    <property type="term" value="C:ATP-binding cassette (ABC) transporter complex"/>
    <property type="evidence" value="ECO:0007669"/>
    <property type="project" value="InterPro"/>
</dbReference>
<dbReference type="PANTHER" id="PTHR43027:SF2">
    <property type="entry name" value="TRANSPORT PERMEASE PROTEIN"/>
    <property type="match status" value="1"/>
</dbReference>
<proteinExistence type="predicted"/>
<keyword evidence="5" id="KW-0046">Antibiotic resistance</keyword>
<dbReference type="GO" id="GO:0046677">
    <property type="term" value="P:response to antibiotic"/>
    <property type="evidence" value="ECO:0007669"/>
    <property type="project" value="UniProtKB-KW"/>
</dbReference>
<evidence type="ECO:0000256" key="5">
    <source>
        <dbReference type="ARBA" id="ARBA00023251"/>
    </source>
</evidence>
<accession>A0A2W2F2J5</accession>
<feature type="transmembrane region" description="Helical" evidence="6">
    <location>
        <begin position="66"/>
        <end position="91"/>
    </location>
</feature>
<keyword evidence="9" id="KW-1185">Reference proteome</keyword>
<keyword evidence="2 6" id="KW-0812">Transmembrane</keyword>
<evidence type="ECO:0000256" key="6">
    <source>
        <dbReference type="SAM" id="Phobius"/>
    </source>
</evidence>
<evidence type="ECO:0000256" key="3">
    <source>
        <dbReference type="ARBA" id="ARBA00022989"/>
    </source>
</evidence>
<reference evidence="8 9" key="1">
    <citation type="submission" date="2018-01" db="EMBL/GenBank/DDBJ databases">
        <title>Draft genome sequence of Jishengella sp. NA12.</title>
        <authorList>
            <person name="Sahin N."/>
            <person name="Ay H."/>
            <person name="Saygin H."/>
        </authorList>
    </citation>
    <scope>NUCLEOTIDE SEQUENCE [LARGE SCALE GENOMIC DNA]</scope>
    <source>
        <strain evidence="8 9">NA12</strain>
    </source>
</reference>
<dbReference type="EMBL" id="POTY01000047">
    <property type="protein sequence ID" value="PZG20040.1"/>
    <property type="molecule type" value="Genomic_DNA"/>
</dbReference>
<keyword evidence="3 6" id="KW-1133">Transmembrane helix</keyword>
<dbReference type="AlphaFoldDB" id="A0A2W2F2J5"/>
<protein>
    <submittedName>
        <fullName evidence="8">ABC transporter permease</fullName>
    </submittedName>
</protein>
<evidence type="ECO:0000256" key="2">
    <source>
        <dbReference type="ARBA" id="ARBA00022692"/>
    </source>
</evidence>
<feature type="transmembrane region" description="Helical" evidence="6">
    <location>
        <begin position="111"/>
        <end position="135"/>
    </location>
</feature>
<organism evidence="8 9">
    <name type="scientific">Micromonospora craterilacus</name>
    <dbReference type="NCBI Taxonomy" id="1655439"/>
    <lineage>
        <taxon>Bacteria</taxon>
        <taxon>Bacillati</taxon>
        <taxon>Actinomycetota</taxon>
        <taxon>Actinomycetes</taxon>
        <taxon>Micromonosporales</taxon>
        <taxon>Micromonosporaceae</taxon>
        <taxon>Micromonospora</taxon>
    </lineage>
</organism>
<comment type="subcellular location">
    <subcellularLocation>
        <location evidence="1">Membrane</location>
        <topology evidence="1">Multi-pass membrane protein</topology>
    </subcellularLocation>
</comment>
<gene>
    <name evidence="8" type="ORF">C1I95_10405</name>
</gene>
<dbReference type="InterPro" id="IPR000412">
    <property type="entry name" value="ABC_2_transport"/>
</dbReference>
<evidence type="ECO:0000313" key="9">
    <source>
        <dbReference type="Proteomes" id="UP000248924"/>
    </source>
</evidence>
<evidence type="ECO:0000259" key="7">
    <source>
        <dbReference type="Pfam" id="PF01061"/>
    </source>
</evidence>
<dbReference type="InterPro" id="IPR052902">
    <property type="entry name" value="ABC-2_transporter"/>
</dbReference>
<dbReference type="GO" id="GO:0140359">
    <property type="term" value="F:ABC-type transporter activity"/>
    <property type="evidence" value="ECO:0007669"/>
    <property type="project" value="InterPro"/>
</dbReference>
<feature type="transmembrane region" description="Helical" evidence="6">
    <location>
        <begin position="176"/>
        <end position="194"/>
    </location>
</feature>
<evidence type="ECO:0000256" key="1">
    <source>
        <dbReference type="ARBA" id="ARBA00004141"/>
    </source>
</evidence>
<dbReference type="OrthoDB" id="3217868at2"/>
<dbReference type="PIRSF" id="PIRSF006648">
    <property type="entry name" value="DrrB"/>
    <property type="match status" value="1"/>
</dbReference>
<evidence type="ECO:0000256" key="4">
    <source>
        <dbReference type="ARBA" id="ARBA00023136"/>
    </source>
</evidence>